<protein>
    <submittedName>
        <fullName evidence="2">Imm11 family protein</fullName>
    </submittedName>
</protein>
<accession>A0ABW2M0W7</accession>
<keyword evidence="3" id="KW-1185">Reference proteome</keyword>
<reference evidence="3" key="1">
    <citation type="journal article" date="2019" name="Int. J. Syst. Evol. Microbiol.">
        <title>The Global Catalogue of Microorganisms (GCM) 10K type strain sequencing project: providing services to taxonomists for standard genome sequencing and annotation.</title>
        <authorList>
            <consortium name="The Broad Institute Genomics Platform"/>
            <consortium name="The Broad Institute Genome Sequencing Center for Infectious Disease"/>
            <person name="Wu L."/>
            <person name="Ma J."/>
        </authorList>
    </citation>
    <scope>NUCLEOTIDE SEQUENCE [LARGE SCALE GENOMIC DNA]</scope>
    <source>
        <strain evidence="3">CCUG 54781</strain>
    </source>
</reference>
<comment type="caution">
    <text evidence="2">The sequence shown here is derived from an EMBL/GenBank/DDBJ whole genome shotgun (WGS) entry which is preliminary data.</text>
</comment>
<dbReference type="EMBL" id="JBHTCR010000010">
    <property type="protein sequence ID" value="MFC7348464.1"/>
    <property type="molecule type" value="Genomic_DNA"/>
</dbReference>
<proteinExistence type="predicted"/>
<evidence type="ECO:0000313" key="2">
    <source>
        <dbReference type="EMBL" id="MFC7348464.1"/>
    </source>
</evidence>
<sequence>MKIYRIRPYSGDNNVYIESTGFNKTIVFENLDGEKINEIKTFNFTLKNKTKNYPDLLGTGSSEFFVSNELKTFLEKNITKQKINFIEFTIGKKQYWFLNIIGLRDCMDYKNSIYSKYENNQPDEITNLVIDEKKIDQNDIFRLKDNSIPIFITDSIKIKLEEMNFTGIKIIESMDLTVG</sequence>
<gene>
    <name evidence="2" type="ORF">ACFQO9_17230</name>
</gene>
<evidence type="ECO:0000259" key="1">
    <source>
        <dbReference type="Pfam" id="PF07791"/>
    </source>
</evidence>
<name>A0ABW2M0W7_9FLAO</name>
<dbReference type="Pfam" id="PF07791">
    <property type="entry name" value="Imm11"/>
    <property type="match status" value="1"/>
</dbReference>
<organism evidence="2 3">
    <name type="scientific">Chryseobacterium zhengzhouense</name>
    <dbReference type="NCBI Taxonomy" id="1636086"/>
    <lineage>
        <taxon>Bacteria</taxon>
        <taxon>Pseudomonadati</taxon>
        <taxon>Bacteroidota</taxon>
        <taxon>Flavobacteriia</taxon>
        <taxon>Flavobacteriales</taxon>
        <taxon>Weeksellaceae</taxon>
        <taxon>Chryseobacterium group</taxon>
        <taxon>Chryseobacterium</taxon>
    </lineage>
</organism>
<feature type="domain" description="Immunity MXAN-0049 protein" evidence="1">
    <location>
        <begin position="41"/>
        <end position="170"/>
    </location>
</feature>
<dbReference type="InterPro" id="IPR012433">
    <property type="entry name" value="Imm11"/>
</dbReference>
<dbReference type="Proteomes" id="UP001596550">
    <property type="component" value="Unassembled WGS sequence"/>
</dbReference>
<evidence type="ECO:0000313" key="3">
    <source>
        <dbReference type="Proteomes" id="UP001596550"/>
    </source>
</evidence>
<dbReference type="RefSeq" id="WP_378182216.1">
    <property type="nucleotide sequence ID" value="NZ_JBHTCR010000010.1"/>
</dbReference>